<feature type="domain" description="DUF6857" evidence="3">
    <location>
        <begin position="388"/>
        <end position="676"/>
    </location>
</feature>
<dbReference type="Proteomes" id="UP001180020">
    <property type="component" value="Unassembled WGS sequence"/>
</dbReference>
<feature type="region of interest" description="Disordered" evidence="1">
    <location>
        <begin position="1196"/>
        <end position="1225"/>
    </location>
</feature>
<feature type="region of interest" description="Disordered" evidence="1">
    <location>
        <begin position="791"/>
        <end position="943"/>
    </location>
</feature>
<sequence length="1343" mass="142468">MATPTPGILLKLLQSMNSDTKVTGEHRSALLQIVGIVPVSSSSTTSSSSASADPFNPNHGFYVQLSDSSHSTYVALGPASDDLVLSNRLHLGQFVHVDRLSLDPSFSPSVPLAVGLRPLPGRHPFLGGDLQPLIARSSGGGFVIQPGQDSEPPPGPTAKRTVFAARENVLPVPEKPRRFSSPSAAKIRKSSGGPERDPSPAVTSRSASRSSSPVPSKCVVPSLVAAKEENRKSAREPAIVVPSRYRQPSPTSGRSSSSRRSSMSPGRRLSGGFKVSPASGGTVEATAASNKKKIVAVAAGICRVSGASAAGSAKGDRKSWEDPLSNSSAMESKERGTEMMKKKPSSQAVLRAQADPSATEKPVSNKISRSSSMPEKPKSSAPKITIYDCKWTNGSIPLDSLPGNLAKLGKEAMERKILASTAAVEALEESCAAELVIRSLSMFSQLCTSSKAGNPLSSIDQFLCIYKDAVKSVSIAESLAANRSSDKFDSSIYLERSKSIALWVEAALATDLGVVSLLNNQVQSPTKKPNIDKSAVTSINVKHLSPPKPTASKRHLAGTPAKSHAKVSMSSTESAVPTWTRGLGMGETVELARNLCREMQTWFLRFVEDALDTGFRLFDDGSCNGDNSRVAAVLSQLKLVNEWVEEVGKKREGETIPKEAIEGLKRKIYGFVIHHVTGEHRSALLQIVGIVPVSSSSTTSSSSASADPFNPNHGFYVQLSDSSHSTYVALGPASDDLVLSNRLHLGQFVHVDRLSLDPSFSPSVPLAVGLRPLPGRHPFLGGDLQPLIARSSGGGFVIQPGQDSEPPPGPTAKRTVFAARENVLPVPEKPRRFSSPSAAKIRKSSGGPERDPSPAVTSRSASRSSSPVPSKCVVPSLVAAKEENRKSAREPAIVVPSRYRQPSPTSGRSSSSRRSSMSPGRRLSGGFKVSPASGGTVEATAASNKKKIVAVAAGICRVSGASAAGSAKGDRKSWEDPLSNSSAMESKERGTEMMKKKPSSQAVLRAQADPSATEKPVSNKISRSSSMPEKPKSSAPKITIYDCKWTNGSIPLDSLPGNLAKLGKEAMERKILASTAAVEALEESCAAELVIRSLSMFSQLCTSSKAGNPLSSIDQFLCIYKDAVKSVSIAESLAANRSSDKFDSSIYLERSKSIALWVEAALATDLGVVSLLNNQVQSPTKKPNIDKSAVTSINVKHLSPPKPTASKRHLAGTPAKSHAKVSMSSTESAVPTWTRGLGMGETVELARNLCREMQTWFLRFVEDALDTGFRLFDDGSCNGDNSRVAAVLSQLKLVNEWVEEVGKKREGETIPKEAIEGLKRKIYGFVIHHVGTALDNSLSLSVA</sequence>
<proteinExistence type="predicted"/>
<feature type="compositionally biased region" description="Low complexity" evidence="1">
    <location>
        <begin position="900"/>
        <end position="926"/>
    </location>
</feature>
<reference evidence="4" key="2">
    <citation type="submission" date="2023-06" db="EMBL/GenBank/DDBJ databases">
        <authorList>
            <person name="Ma L."/>
            <person name="Liu K.-W."/>
            <person name="Li Z."/>
            <person name="Hsiao Y.-Y."/>
            <person name="Qi Y."/>
            <person name="Fu T."/>
            <person name="Tang G."/>
            <person name="Zhang D."/>
            <person name="Sun W.-H."/>
            <person name="Liu D.-K."/>
            <person name="Li Y."/>
            <person name="Chen G.-Z."/>
            <person name="Liu X.-D."/>
            <person name="Liao X.-Y."/>
            <person name="Jiang Y.-T."/>
            <person name="Yu X."/>
            <person name="Hao Y."/>
            <person name="Huang J."/>
            <person name="Zhao X.-W."/>
            <person name="Ke S."/>
            <person name="Chen Y.-Y."/>
            <person name="Wu W.-L."/>
            <person name="Hsu J.-L."/>
            <person name="Lin Y.-F."/>
            <person name="Huang M.-D."/>
            <person name="Li C.-Y."/>
            <person name="Huang L."/>
            <person name="Wang Z.-W."/>
            <person name="Zhao X."/>
            <person name="Zhong W.-Y."/>
            <person name="Peng D.-H."/>
            <person name="Ahmad S."/>
            <person name="Lan S."/>
            <person name="Zhang J.-S."/>
            <person name="Tsai W.-C."/>
            <person name="Van De Peer Y."/>
            <person name="Liu Z.-J."/>
        </authorList>
    </citation>
    <scope>NUCLEOTIDE SEQUENCE</scope>
    <source>
        <strain evidence="4">CP</strain>
        <tissue evidence="4">Leaves</tissue>
    </source>
</reference>
<feature type="domain" description="DUF936" evidence="2">
    <location>
        <begin position="5"/>
        <end position="128"/>
    </location>
</feature>
<feature type="region of interest" description="Disordered" evidence="1">
    <location>
        <begin position="960"/>
        <end position="1035"/>
    </location>
</feature>
<protein>
    <submittedName>
        <fullName evidence="4">Uncharacterized protein</fullName>
    </submittedName>
</protein>
<dbReference type="InterPro" id="IPR049172">
    <property type="entry name" value="DUF6857_pln"/>
</dbReference>
<dbReference type="InterPro" id="IPR048297">
    <property type="entry name" value="DUF936_dom_pln"/>
</dbReference>
<feature type="region of interest" description="Disordered" evidence="1">
    <location>
        <begin position="542"/>
        <end position="571"/>
    </location>
</feature>
<evidence type="ECO:0000313" key="4">
    <source>
        <dbReference type="EMBL" id="KAK1286164.1"/>
    </source>
</evidence>
<gene>
    <name evidence="4" type="ORF">QJS10_CPB20g00027</name>
</gene>
<feature type="compositionally biased region" description="Basic and acidic residues" evidence="1">
    <location>
        <begin position="880"/>
        <end position="889"/>
    </location>
</feature>
<feature type="region of interest" description="Disordered" evidence="1">
    <location>
        <begin position="137"/>
        <end position="290"/>
    </location>
</feature>
<organism evidence="4 5">
    <name type="scientific">Acorus calamus</name>
    <name type="common">Sweet flag</name>
    <dbReference type="NCBI Taxonomy" id="4465"/>
    <lineage>
        <taxon>Eukaryota</taxon>
        <taxon>Viridiplantae</taxon>
        <taxon>Streptophyta</taxon>
        <taxon>Embryophyta</taxon>
        <taxon>Tracheophyta</taxon>
        <taxon>Spermatophyta</taxon>
        <taxon>Magnoliopsida</taxon>
        <taxon>Liliopsida</taxon>
        <taxon>Acoraceae</taxon>
        <taxon>Acorus</taxon>
    </lineage>
</organism>
<dbReference type="InterPro" id="IPR010341">
    <property type="entry name" value="DUF936_pln"/>
</dbReference>
<feature type="domain" description="DUF6857" evidence="3">
    <location>
        <begin position="1042"/>
        <end position="1336"/>
    </location>
</feature>
<dbReference type="Pfam" id="PF06075">
    <property type="entry name" value="DUF936"/>
    <property type="match status" value="1"/>
</dbReference>
<feature type="compositionally biased region" description="Low complexity" evidence="1">
    <location>
        <begin position="246"/>
        <end position="272"/>
    </location>
</feature>
<evidence type="ECO:0000313" key="5">
    <source>
        <dbReference type="Proteomes" id="UP001180020"/>
    </source>
</evidence>
<comment type="caution">
    <text evidence="4">The sequence shown here is derived from an EMBL/GenBank/DDBJ whole genome shotgun (WGS) entry which is preliminary data.</text>
</comment>
<name>A0AAV9CC66_ACOCL</name>
<feature type="region of interest" description="Disordered" evidence="1">
    <location>
        <begin position="306"/>
        <end position="381"/>
    </location>
</feature>
<dbReference type="PANTHER" id="PTHR31928:SF3">
    <property type="entry name" value="EXPRESSED PROTEIN"/>
    <property type="match status" value="1"/>
</dbReference>
<reference evidence="4" key="1">
    <citation type="journal article" date="2023" name="Nat. Commun.">
        <title>Diploid and tetraploid genomes of Acorus and the evolution of monocots.</title>
        <authorList>
            <person name="Ma L."/>
            <person name="Liu K.W."/>
            <person name="Li Z."/>
            <person name="Hsiao Y.Y."/>
            <person name="Qi Y."/>
            <person name="Fu T."/>
            <person name="Tang G.D."/>
            <person name="Zhang D."/>
            <person name="Sun W.H."/>
            <person name="Liu D.K."/>
            <person name="Li Y."/>
            <person name="Chen G.Z."/>
            <person name="Liu X.D."/>
            <person name="Liao X.Y."/>
            <person name="Jiang Y.T."/>
            <person name="Yu X."/>
            <person name="Hao Y."/>
            <person name="Huang J."/>
            <person name="Zhao X.W."/>
            <person name="Ke S."/>
            <person name="Chen Y.Y."/>
            <person name="Wu W.L."/>
            <person name="Hsu J.L."/>
            <person name="Lin Y.F."/>
            <person name="Huang M.D."/>
            <person name="Li C.Y."/>
            <person name="Huang L."/>
            <person name="Wang Z.W."/>
            <person name="Zhao X."/>
            <person name="Zhong W.Y."/>
            <person name="Peng D.H."/>
            <person name="Ahmad S."/>
            <person name="Lan S."/>
            <person name="Zhang J.S."/>
            <person name="Tsai W.C."/>
            <person name="Van de Peer Y."/>
            <person name="Liu Z.J."/>
        </authorList>
    </citation>
    <scope>NUCLEOTIDE SEQUENCE</scope>
    <source>
        <strain evidence="4">CP</strain>
    </source>
</reference>
<dbReference type="EMBL" id="JAUJYO010000020">
    <property type="protein sequence ID" value="KAK1286164.1"/>
    <property type="molecule type" value="Genomic_DNA"/>
</dbReference>
<dbReference type="Pfam" id="PF21647">
    <property type="entry name" value="DUF6857"/>
    <property type="match status" value="2"/>
</dbReference>
<feature type="compositionally biased region" description="Low complexity" evidence="1">
    <location>
        <begin position="199"/>
        <end position="224"/>
    </location>
</feature>
<evidence type="ECO:0000259" key="3">
    <source>
        <dbReference type="Pfam" id="PF21647"/>
    </source>
</evidence>
<feature type="compositionally biased region" description="Basic and acidic residues" evidence="1">
    <location>
        <begin position="226"/>
        <end position="235"/>
    </location>
</feature>
<feature type="compositionally biased region" description="Low complexity" evidence="1">
    <location>
        <begin position="853"/>
        <end position="878"/>
    </location>
</feature>
<dbReference type="PANTHER" id="PTHR31928">
    <property type="entry name" value="EXPRESSED PROTEIN"/>
    <property type="match status" value="1"/>
</dbReference>
<feature type="compositionally biased region" description="Basic and acidic residues" evidence="1">
    <location>
        <begin position="985"/>
        <end position="995"/>
    </location>
</feature>
<accession>A0AAV9CC66</accession>
<feature type="compositionally biased region" description="Basic and acidic residues" evidence="1">
    <location>
        <begin position="331"/>
        <end position="341"/>
    </location>
</feature>
<keyword evidence="5" id="KW-1185">Reference proteome</keyword>
<evidence type="ECO:0000259" key="2">
    <source>
        <dbReference type="Pfam" id="PF06075"/>
    </source>
</evidence>
<evidence type="ECO:0000256" key="1">
    <source>
        <dbReference type="SAM" id="MobiDB-lite"/>
    </source>
</evidence>